<comment type="caution">
    <text evidence="1">The sequence shown here is derived from an EMBL/GenBank/DDBJ whole genome shotgun (WGS) entry which is preliminary data.</text>
</comment>
<name>A0A149PBQ2_9BURK</name>
<dbReference type="RefSeq" id="WP_062137554.1">
    <property type="nucleotide sequence ID" value="NZ_LRBG01000039.1"/>
</dbReference>
<dbReference type="Proteomes" id="UP000075613">
    <property type="component" value="Unassembled WGS sequence"/>
</dbReference>
<reference evidence="1 2" key="1">
    <citation type="journal article" date="2015" name="Int. J. Syst. Evol. Microbiol.">
        <title>Burkholderia monticola sp. nov., isolated from mountain soil.</title>
        <authorList>
            <person name="Baek I."/>
            <person name="Seo B."/>
            <person name="Lee I."/>
            <person name="Yi H."/>
            <person name="Chun J."/>
        </authorList>
    </citation>
    <scope>NUCLEOTIDE SEQUENCE [LARGE SCALE GENOMIC DNA]</scope>
    <source>
        <strain evidence="1 2">JC2948</strain>
    </source>
</reference>
<gene>
    <name evidence="1" type="ORF">CI15_33510</name>
</gene>
<evidence type="ECO:0008006" key="3">
    <source>
        <dbReference type="Google" id="ProtNLM"/>
    </source>
</evidence>
<sequence length="218" mass="23977">MSLGCAAASAHAESFFNAEAGIGGTAYTQAADGLWLQEGFPHKVQLTAPAIEAGFTGDAYQAEHWGVSWHLNYAWLGAIHSTGYATSDANYNLATKTERVAMPLANFSGSGHDMGFLATIEPHYDYAGWRFGVEAGPYYHRPTWTADATNQVNYIGQTPYQSHFVDEEGWHLGYVVGASVAYRRLSVRYQYFANGSKAGNPIPALWTHAHVLTMNYRW</sequence>
<keyword evidence="2" id="KW-1185">Reference proteome</keyword>
<dbReference type="EMBL" id="LRBG01000039">
    <property type="protein sequence ID" value="KXU82451.1"/>
    <property type="molecule type" value="Genomic_DNA"/>
</dbReference>
<evidence type="ECO:0000313" key="2">
    <source>
        <dbReference type="Proteomes" id="UP000075613"/>
    </source>
</evidence>
<organism evidence="1 2">
    <name type="scientific">Paraburkholderia monticola</name>
    <dbReference type="NCBI Taxonomy" id="1399968"/>
    <lineage>
        <taxon>Bacteria</taxon>
        <taxon>Pseudomonadati</taxon>
        <taxon>Pseudomonadota</taxon>
        <taxon>Betaproteobacteria</taxon>
        <taxon>Burkholderiales</taxon>
        <taxon>Burkholderiaceae</taxon>
        <taxon>Paraburkholderia</taxon>
    </lineage>
</organism>
<proteinExistence type="predicted"/>
<evidence type="ECO:0000313" key="1">
    <source>
        <dbReference type="EMBL" id="KXU82451.1"/>
    </source>
</evidence>
<dbReference type="OrthoDB" id="9101321at2"/>
<protein>
    <recommendedName>
        <fullName evidence="3">Outer membrane protein beta-barrel domain-containing protein</fullName>
    </recommendedName>
</protein>
<accession>A0A149PBQ2</accession>
<dbReference type="AlphaFoldDB" id="A0A149PBQ2"/>